<feature type="domain" description="Antitoxin Xre-like helix-turn-helix" evidence="2">
    <location>
        <begin position="15"/>
        <end position="70"/>
    </location>
</feature>
<dbReference type="Pfam" id="PF09722">
    <property type="entry name" value="Xre_MbcA_ParS_C"/>
    <property type="match status" value="1"/>
</dbReference>
<name>A0ABX8AHB7_9BRAD</name>
<evidence type="ECO:0000313" key="3">
    <source>
        <dbReference type="EMBL" id="QUS41210.1"/>
    </source>
</evidence>
<evidence type="ECO:0000259" key="1">
    <source>
        <dbReference type="Pfam" id="PF09722"/>
    </source>
</evidence>
<dbReference type="EMBL" id="CP036498">
    <property type="protein sequence ID" value="QUS41210.1"/>
    <property type="molecule type" value="Genomic_DNA"/>
</dbReference>
<organism evidence="3 4">
    <name type="scientific">Tardiphaga alba</name>
    <dbReference type="NCBI Taxonomy" id="340268"/>
    <lineage>
        <taxon>Bacteria</taxon>
        <taxon>Pseudomonadati</taxon>
        <taxon>Pseudomonadota</taxon>
        <taxon>Alphaproteobacteria</taxon>
        <taxon>Hyphomicrobiales</taxon>
        <taxon>Nitrobacteraceae</taxon>
        <taxon>Tardiphaga</taxon>
    </lineage>
</organism>
<sequence length="125" mass="13792">MDSAELRRPQDECRVLTEAVSQVALLWKLTNDQLGAILGLSPATASRLRSGAFTLEPTSKPFELGQYLVRLFRSLDAVMGSNDVGSMAWLRTANLDLGGRPIDLIRTIRGLSDVTDYVDDFRAHV</sequence>
<dbReference type="RefSeq" id="WP_211909817.1">
    <property type="nucleotide sequence ID" value="NZ_CP036498.1"/>
</dbReference>
<gene>
    <name evidence="3" type="ORF">RPMA_21955</name>
</gene>
<dbReference type="InterPro" id="IPR024467">
    <property type="entry name" value="Xre/MbcA/ParS-like_toxin-bd"/>
</dbReference>
<proteinExistence type="predicted"/>
<feature type="domain" description="Antitoxin Xre/MbcA/ParS-like toxin-binding" evidence="1">
    <location>
        <begin position="75"/>
        <end position="122"/>
    </location>
</feature>
<reference evidence="3 4" key="1">
    <citation type="submission" date="2019-02" db="EMBL/GenBank/DDBJ databases">
        <title>Emended description of the genus Rhodopseudomonas and description of Rhodopseudomonas albus sp. nov., a non-phototrophic, heavy-metal-tolerant bacterium isolated from garden soil.</title>
        <authorList>
            <person name="Bao Z."/>
            <person name="Cao W.W."/>
            <person name="Sato Y."/>
            <person name="Nishizawa T."/>
            <person name="Zhao J."/>
            <person name="Guo Y."/>
            <person name="Ohta H."/>
        </authorList>
    </citation>
    <scope>NUCLEOTIDE SEQUENCE [LARGE SCALE GENOMIC DNA]</scope>
    <source>
        <strain evidence="3 4">SK50-23</strain>
    </source>
</reference>
<evidence type="ECO:0000259" key="2">
    <source>
        <dbReference type="Pfam" id="PF20432"/>
    </source>
</evidence>
<dbReference type="InterPro" id="IPR046847">
    <property type="entry name" value="Xre-like_HTH"/>
</dbReference>
<accession>A0ABX8AHB7</accession>
<keyword evidence="4" id="KW-1185">Reference proteome</keyword>
<dbReference type="Pfam" id="PF20432">
    <property type="entry name" value="Xre-like-HTH"/>
    <property type="match status" value="1"/>
</dbReference>
<dbReference type="Proteomes" id="UP000682843">
    <property type="component" value="Chromosome"/>
</dbReference>
<evidence type="ECO:0000313" key="4">
    <source>
        <dbReference type="Proteomes" id="UP000682843"/>
    </source>
</evidence>
<protein>
    <submittedName>
        <fullName evidence="3">DUF2384 domain-containing protein</fullName>
    </submittedName>
</protein>